<dbReference type="InterPro" id="IPR019103">
    <property type="entry name" value="Peptidase_aspartic_DDI1-type"/>
</dbReference>
<dbReference type="PROSITE" id="PS50053">
    <property type="entry name" value="UBIQUITIN_2"/>
    <property type="match status" value="1"/>
</dbReference>
<dbReference type="InterPro" id="IPR001995">
    <property type="entry name" value="Peptidase_A2_cat"/>
</dbReference>
<proteinExistence type="inferred from homology"/>
<dbReference type="PROSITE" id="PS00141">
    <property type="entry name" value="ASP_PROTEASE"/>
    <property type="match status" value="1"/>
</dbReference>
<dbReference type="CDD" id="cd17039">
    <property type="entry name" value="Ubl_ubiquitin_like"/>
    <property type="match status" value="1"/>
</dbReference>
<reference evidence="7 8" key="1">
    <citation type="submission" date="2016-05" db="EMBL/GenBank/DDBJ databases">
        <title>Nuclear genome of Blastocystis sp. subtype 1 NandII.</title>
        <authorList>
            <person name="Gentekaki E."/>
            <person name="Curtis B."/>
            <person name="Stairs C."/>
            <person name="Eme L."/>
            <person name="Herman E."/>
            <person name="Klimes V."/>
            <person name="Arias M.C."/>
            <person name="Elias M."/>
            <person name="Hilliou F."/>
            <person name="Klute M."/>
            <person name="Malik S.-B."/>
            <person name="Pightling A."/>
            <person name="Rachubinski R."/>
            <person name="Salas D."/>
            <person name="Schlacht A."/>
            <person name="Suga H."/>
            <person name="Archibald J."/>
            <person name="Ball S.G."/>
            <person name="Clark G."/>
            <person name="Dacks J."/>
            <person name="Van Der Giezen M."/>
            <person name="Tsaousis A."/>
            <person name="Roger A."/>
        </authorList>
    </citation>
    <scope>NUCLEOTIDE SEQUENCE [LARGE SCALE GENOMIC DNA]</scope>
    <source>
        <strain evidence="8">ATCC 50177 / NandII</strain>
    </source>
</reference>
<dbReference type="Gene3D" id="3.10.20.90">
    <property type="entry name" value="Phosphatidylinositol 3-kinase Catalytic Subunit, Chain A, domain 1"/>
    <property type="match status" value="1"/>
</dbReference>
<dbReference type="Pfam" id="PF09668">
    <property type="entry name" value="Asp_protease"/>
    <property type="match status" value="1"/>
</dbReference>
<dbReference type="InterPro" id="IPR029071">
    <property type="entry name" value="Ubiquitin-like_domsf"/>
</dbReference>
<dbReference type="Proteomes" id="UP000078348">
    <property type="component" value="Unassembled WGS sequence"/>
</dbReference>
<evidence type="ECO:0000259" key="5">
    <source>
        <dbReference type="PROSITE" id="PS50053"/>
    </source>
</evidence>
<organism evidence="7 8">
    <name type="scientific">Blastocystis sp. subtype 1 (strain ATCC 50177 / NandII)</name>
    <dbReference type="NCBI Taxonomy" id="478820"/>
    <lineage>
        <taxon>Eukaryota</taxon>
        <taxon>Sar</taxon>
        <taxon>Stramenopiles</taxon>
        <taxon>Bigyra</taxon>
        <taxon>Opalozoa</taxon>
        <taxon>Opalinata</taxon>
        <taxon>Blastocystidae</taxon>
        <taxon>Blastocystis</taxon>
    </lineage>
</organism>
<evidence type="ECO:0000256" key="4">
    <source>
        <dbReference type="ARBA" id="ARBA00022801"/>
    </source>
</evidence>
<dbReference type="SUPFAM" id="SSF54236">
    <property type="entry name" value="Ubiquitin-like"/>
    <property type="match status" value="1"/>
</dbReference>
<keyword evidence="4" id="KW-0378">Hydrolase</keyword>
<dbReference type="SUPFAM" id="SSF50630">
    <property type="entry name" value="Acid proteases"/>
    <property type="match status" value="1"/>
</dbReference>
<evidence type="ECO:0000256" key="1">
    <source>
        <dbReference type="ARBA" id="ARBA00009136"/>
    </source>
</evidence>
<dbReference type="Pfam" id="PF00240">
    <property type="entry name" value="ubiquitin"/>
    <property type="match status" value="1"/>
</dbReference>
<evidence type="ECO:0000256" key="3">
    <source>
        <dbReference type="ARBA" id="ARBA00022750"/>
    </source>
</evidence>
<dbReference type="InterPro" id="IPR021109">
    <property type="entry name" value="Peptidase_aspartic_dom_sf"/>
</dbReference>
<feature type="domain" description="Ubiquitin-like" evidence="5">
    <location>
        <begin position="1"/>
        <end position="68"/>
    </location>
</feature>
<protein>
    <submittedName>
        <fullName evidence="7">DNA-damage inducible protein DDI1-like protein</fullName>
    </submittedName>
</protein>
<dbReference type="STRING" id="478820.A0A196SG37"/>
<evidence type="ECO:0000256" key="2">
    <source>
        <dbReference type="ARBA" id="ARBA00022670"/>
    </source>
</evidence>
<comment type="caution">
    <text evidence="7">The sequence shown here is derived from an EMBL/GenBank/DDBJ whole genome shotgun (WGS) entry which is preliminary data.</text>
</comment>
<feature type="domain" description="Peptidase A2" evidence="6">
    <location>
        <begin position="210"/>
        <end position="291"/>
    </location>
</feature>
<sequence>MLVQLYLDFELIPFNISTCTTVMDIKKHISKTYSLPVSDQKLIFCEKEMNDNDLISSLNIHENDVITVESKSHQQMMEYQRLLMDHPVEQYAELYRTSPGFQAAVKAIMPMLEPLIVENKKDELIKHALLLTLICRAILEAMINACIEHEDDMGEEPMGEMDSMEEESPEMQQKILQQIQKHNISRANAVSVPVKIAHIYVPTKINGVQVNFVVDTGAQRTILDLDTAQATSVVRVLDEKMKVEMRGIGKNTSVGNINAFDICIEGEYFATTCQVMPQDEFAGVCLLGLDFLKLYKAVIDLVNGTLTLEINGKKVTTKLIESTSIKPLDAIPSGDGMEVETK</sequence>
<name>A0A196SG37_BLAHN</name>
<keyword evidence="3" id="KW-0064">Aspartyl protease</keyword>
<evidence type="ECO:0000313" key="8">
    <source>
        <dbReference type="Proteomes" id="UP000078348"/>
    </source>
</evidence>
<gene>
    <name evidence="7" type="ORF">AV274_3202</name>
</gene>
<accession>A0A196SG37</accession>
<dbReference type="Gene3D" id="2.40.70.10">
    <property type="entry name" value="Acid Proteases"/>
    <property type="match status" value="1"/>
</dbReference>
<dbReference type="GO" id="GO:0006508">
    <property type="term" value="P:proteolysis"/>
    <property type="evidence" value="ECO:0007669"/>
    <property type="project" value="UniProtKB-KW"/>
</dbReference>
<dbReference type="OrthoDB" id="1047367at2759"/>
<dbReference type="GO" id="GO:0004190">
    <property type="term" value="F:aspartic-type endopeptidase activity"/>
    <property type="evidence" value="ECO:0007669"/>
    <property type="project" value="UniProtKB-KW"/>
</dbReference>
<dbReference type="EMBL" id="LXWW01000174">
    <property type="protein sequence ID" value="OAO15112.1"/>
    <property type="molecule type" value="Genomic_DNA"/>
</dbReference>
<dbReference type="PANTHER" id="PTHR12917">
    <property type="entry name" value="ASPARTYL PROTEASE DDI-RELATED"/>
    <property type="match status" value="1"/>
</dbReference>
<dbReference type="SMART" id="SM00213">
    <property type="entry name" value="UBQ"/>
    <property type="match status" value="1"/>
</dbReference>
<keyword evidence="8" id="KW-1185">Reference proteome</keyword>
<comment type="similarity">
    <text evidence="1">Belongs to the DDI1 family.</text>
</comment>
<dbReference type="PANTHER" id="PTHR12917:SF1">
    <property type="entry name" value="AT13091P"/>
    <property type="match status" value="1"/>
</dbReference>
<dbReference type="PROSITE" id="PS50175">
    <property type="entry name" value="ASP_PROT_RETROV"/>
    <property type="match status" value="1"/>
</dbReference>
<evidence type="ECO:0000259" key="6">
    <source>
        <dbReference type="PROSITE" id="PS50175"/>
    </source>
</evidence>
<keyword evidence="2" id="KW-0645">Protease</keyword>
<evidence type="ECO:0000313" key="7">
    <source>
        <dbReference type="EMBL" id="OAO15112.1"/>
    </source>
</evidence>
<dbReference type="AlphaFoldDB" id="A0A196SG37"/>
<dbReference type="InterPro" id="IPR000626">
    <property type="entry name" value="Ubiquitin-like_dom"/>
</dbReference>
<dbReference type="InterPro" id="IPR001969">
    <property type="entry name" value="Aspartic_peptidase_AS"/>
</dbReference>